<dbReference type="Proteomes" id="UP000053271">
    <property type="component" value="Unassembled WGS sequence"/>
</dbReference>
<comment type="caution">
    <text evidence="1">The sequence shown here is derived from an EMBL/GenBank/DDBJ whole genome shotgun (WGS) entry which is preliminary data.</text>
</comment>
<protein>
    <recommendedName>
        <fullName evidence="3">Phage tail protein</fullName>
    </recommendedName>
</protein>
<evidence type="ECO:0000313" key="1">
    <source>
        <dbReference type="EMBL" id="KUN34836.1"/>
    </source>
</evidence>
<accession>A0A101QS72</accession>
<sequence length="289" mass="30609">MPYTPGAALGGLSATLGGVTLGAVDAEGVAWHLQTLEGWDSSEVRAEYTDREADHGAWASPVYLGSRPITLGGKIVAPTQRLLERAMEQLRAAAGLTDTVLSVWETEPKQTVVRRSGKVLLQYETSTVATYSVMVTAADPGRYAVDVGTGTTGLPTTSGGLTPPLTPPLVSNAVTVSGEITAENTGTIPTRLLLTITGPADGPQVFTQMPDGTVVILSYTDVLYDGDQLVIDTAAKTCVLNGVVSRRRYLTVPSGWPAIPAQASVSLQFRARYYNPTAKLTAQWRSAWM</sequence>
<dbReference type="GeneID" id="91428341"/>
<dbReference type="AlphaFoldDB" id="A0A101QS72"/>
<dbReference type="EMBL" id="LMWS01000035">
    <property type="protein sequence ID" value="KUN34836.1"/>
    <property type="molecule type" value="Genomic_DNA"/>
</dbReference>
<gene>
    <name evidence="1" type="ORF">AQJ30_27600</name>
</gene>
<name>A0A101QS72_9ACTN</name>
<evidence type="ECO:0008006" key="3">
    <source>
        <dbReference type="Google" id="ProtNLM"/>
    </source>
</evidence>
<evidence type="ECO:0000313" key="2">
    <source>
        <dbReference type="Proteomes" id="UP000053271"/>
    </source>
</evidence>
<dbReference type="RefSeq" id="WP_067239395.1">
    <property type="nucleotide sequence ID" value="NZ_KQ948560.1"/>
</dbReference>
<dbReference type="STRING" id="68231.AQJ30_27600"/>
<dbReference type="Gene3D" id="2.60.120.860">
    <property type="match status" value="1"/>
</dbReference>
<organism evidence="1 2">
    <name type="scientific">Streptomyces longwoodensis</name>
    <dbReference type="NCBI Taxonomy" id="68231"/>
    <lineage>
        <taxon>Bacteria</taxon>
        <taxon>Bacillati</taxon>
        <taxon>Actinomycetota</taxon>
        <taxon>Actinomycetes</taxon>
        <taxon>Kitasatosporales</taxon>
        <taxon>Streptomycetaceae</taxon>
        <taxon>Streptomyces</taxon>
    </lineage>
</organism>
<keyword evidence="2" id="KW-1185">Reference proteome</keyword>
<proteinExistence type="predicted"/>
<reference evidence="1 2" key="1">
    <citation type="submission" date="2015-10" db="EMBL/GenBank/DDBJ databases">
        <title>Draft genome sequence of Streptomyces longwoodensis DSM 41677, type strain for the species Streptomyces longwoodensis.</title>
        <authorList>
            <person name="Ruckert C."/>
            <person name="Winkler A."/>
            <person name="Kalinowski J."/>
            <person name="Kampfer P."/>
            <person name="Glaeser S."/>
        </authorList>
    </citation>
    <scope>NUCLEOTIDE SEQUENCE [LARGE SCALE GENOMIC DNA]</scope>
    <source>
        <strain evidence="1 2">DSM 41677</strain>
    </source>
</reference>